<dbReference type="Proteomes" id="UP001224516">
    <property type="component" value="Unassembled WGS sequence"/>
</dbReference>
<sequence length="95" mass="10515">MMYPSVCNMHGVASLTEHQSLFAPFSTSTRLDSSSMQFFASASHIGDYLPEQHDWQIAPTWCITKIYGTSMGQICPFRIAGEGHSPMTQCSSSDF</sequence>
<reference evidence="1 2" key="1">
    <citation type="submission" date="2023-12" db="EMBL/GenBank/DDBJ databases">
        <title>Evaluation and characterization of a potential secondary metabolite violacein from indigenous Chromobacterium amazonense SAM215.</title>
        <authorList>
            <person name="Tarafdar M.R."/>
            <person name="Abedin S.M."/>
            <person name="Atiqua A."/>
            <person name="Saha A."/>
            <person name="Khan S.N."/>
        </authorList>
    </citation>
    <scope>NUCLEOTIDE SEQUENCE [LARGE SCALE GENOMIC DNA]</scope>
    <source>
        <strain evidence="1 2">SAM215</strain>
    </source>
</reference>
<evidence type="ECO:0000313" key="2">
    <source>
        <dbReference type="Proteomes" id="UP001224516"/>
    </source>
</evidence>
<organism evidence="1 2">
    <name type="scientific">Chromobacterium amazonense</name>
    <dbReference type="NCBI Taxonomy" id="1382803"/>
    <lineage>
        <taxon>Bacteria</taxon>
        <taxon>Pseudomonadati</taxon>
        <taxon>Pseudomonadota</taxon>
        <taxon>Betaproteobacteria</taxon>
        <taxon>Neisseriales</taxon>
        <taxon>Chromobacteriaceae</taxon>
        <taxon>Chromobacterium</taxon>
    </lineage>
</organism>
<gene>
    <name evidence="1" type="ORF">QCL97_010805</name>
</gene>
<proteinExistence type="predicted"/>
<evidence type="ECO:0000313" key="1">
    <source>
        <dbReference type="EMBL" id="MEJ8675213.1"/>
    </source>
</evidence>
<comment type="caution">
    <text evidence="1">The sequence shown here is derived from an EMBL/GenBank/DDBJ whole genome shotgun (WGS) entry which is preliminary data.</text>
</comment>
<dbReference type="EMBL" id="JAVFJF020000019">
    <property type="protein sequence ID" value="MEJ8675213.1"/>
    <property type="molecule type" value="Genomic_DNA"/>
</dbReference>
<name>A0ABU8V226_9NEIS</name>
<accession>A0ABU8V226</accession>
<protein>
    <submittedName>
        <fullName evidence="1">Uncharacterized protein</fullName>
    </submittedName>
</protein>
<keyword evidence="2" id="KW-1185">Reference proteome</keyword>
<dbReference type="RefSeq" id="WP_307913892.1">
    <property type="nucleotide sequence ID" value="NZ_JAVFJF020000019.1"/>
</dbReference>